<evidence type="ECO:0000313" key="4">
    <source>
        <dbReference type="Proteomes" id="UP000256485"/>
    </source>
</evidence>
<feature type="compositionally biased region" description="Basic and acidic residues" evidence="1">
    <location>
        <begin position="46"/>
        <end position="56"/>
    </location>
</feature>
<protein>
    <recommendedName>
        <fullName evidence="5">Lipoprotein</fullName>
    </recommendedName>
</protein>
<comment type="caution">
    <text evidence="3">The sequence shown here is derived from an EMBL/GenBank/DDBJ whole genome shotgun (WGS) entry which is preliminary data.</text>
</comment>
<evidence type="ECO:0000256" key="2">
    <source>
        <dbReference type="SAM" id="SignalP"/>
    </source>
</evidence>
<reference evidence="3 4" key="1">
    <citation type="submission" date="2018-08" db="EMBL/GenBank/DDBJ databases">
        <title>Sequencing the genomes of 1000 actinobacteria strains.</title>
        <authorList>
            <person name="Klenk H.-P."/>
        </authorList>
    </citation>
    <scope>NUCLEOTIDE SEQUENCE [LARGE SCALE GENOMIC DNA]</scope>
    <source>
        <strain evidence="3 4">DSM 22891</strain>
    </source>
</reference>
<dbReference type="PROSITE" id="PS51257">
    <property type="entry name" value="PROKAR_LIPOPROTEIN"/>
    <property type="match status" value="1"/>
</dbReference>
<sequence length="247" mass="25529">MKPALTAAAIATIAALTLAGCGNNAAPTGGAGDPAETTPATGKPQPKPEAESAAEKGKIHVTAVGYGYSDDSWGTAEAVAIVANPTKLKAVVNVDFAFYDKAGEVLGQETDTVVLAAGQTAGISTPVDVGENAQIGKVTAEVDVSESFPDDHPNSRLIASDVRYLEDEGTAKVVGKMRSNFQQDIRDYRLTAVCYAGGKIVGGGFTYQDALHRSGAVKAVEVDSILTTTRPDRCDLYGTVDYATTGE</sequence>
<dbReference type="Proteomes" id="UP000256485">
    <property type="component" value="Unassembled WGS sequence"/>
</dbReference>
<gene>
    <name evidence="3" type="ORF">DFJ64_2592</name>
</gene>
<dbReference type="EMBL" id="QTUC01000001">
    <property type="protein sequence ID" value="REF37155.1"/>
    <property type="molecule type" value="Genomic_DNA"/>
</dbReference>
<evidence type="ECO:0008006" key="5">
    <source>
        <dbReference type="Google" id="ProtNLM"/>
    </source>
</evidence>
<evidence type="ECO:0000256" key="1">
    <source>
        <dbReference type="SAM" id="MobiDB-lite"/>
    </source>
</evidence>
<dbReference type="OrthoDB" id="4774997at2"/>
<dbReference type="RefSeq" id="WP_115850664.1">
    <property type="nucleotide sequence ID" value="NZ_QTUC01000001.1"/>
</dbReference>
<dbReference type="AlphaFoldDB" id="A0A3D9VDI4"/>
<feature type="signal peptide" evidence="2">
    <location>
        <begin position="1"/>
        <end position="25"/>
    </location>
</feature>
<name>A0A3D9VDI4_THECX</name>
<feature type="region of interest" description="Disordered" evidence="1">
    <location>
        <begin position="28"/>
        <end position="56"/>
    </location>
</feature>
<keyword evidence="2" id="KW-0732">Signal</keyword>
<keyword evidence="4" id="KW-1185">Reference proteome</keyword>
<feature type="chain" id="PRO_5017760816" description="Lipoprotein" evidence="2">
    <location>
        <begin position="26"/>
        <end position="247"/>
    </location>
</feature>
<proteinExistence type="predicted"/>
<evidence type="ECO:0000313" key="3">
    <source>
        <dbReference type="EMBL" id="REF37155.1"/>
    </source>
</evidence>
<accession>A0A3D9VDI4</accession>
<organism evidence="3 4">
    <name type="scientific">Thermasporomyces composti</name>
    <dbReference type="NCBI Taxonomy" id="696763"/>
    <lineage>
        <taxon>Bacteria</taxon>
        <taxon>Bacillati</taxon>
        <taxon>Actinomycetota</taxon>
        <taxon>Actinomycetes</taxon>
        <taxon>Propionibacteriales</taxon>
        <taxon>Nocardioidaceae</taxon>
        <taxon>Thermasporomyces</taxon>
    </lineage>
</organism>